<dbReference type="Gene3D" id="3.40.720.10">
    <property type="entry name" value="Alkaline Phosphatase, subunit A"/>
    <property type="match status" value="1"/>
</dbReference>
<dbReference type="AlphaFoldDB" id="A0A381VXR2"/>
<evidence type="ECO:0000259" key="1">
    <source>
        <dbReference type="Pfam" id="PF00884"/>
    </source>
</evidence>
<sequence>MTGQNVLLIVSDEHSREALGCYGADYMHTPNIDRLAAEGARFSCAYTPSPICVPARACIATGTYVHQNRCWSNAQPYHGQIAGWGHRLIDAGHRVVSVGKLHYRSNEDQNGFDTEIIPLHVKDGIGWARGLLGRDGSSWDGTAHFAEEIGPGLCDYNRYDMRIAEAACSWLRHEAPKHTEKPWVLCASFVSPHYPLIVPQAYFDRYPLEDIEAPRLNAPDDRSPHPVLDAMRRYLNYDDFFDDVGRRIAKASYFGLCSFLDDHVGALLDALHDSGQYEDTLVIYTSDHGELAGNHGLWTKCVMYEESVGIPLIVSGRDIPSGKVVSTQASLVDIHPTIMDATGEGLTAEDMNLPGKSLLDLVCEEEPDRQVLSEYHDGGSITGMFMIRRKHLKYICYPGYPPQLFDLEEDPHESTDLAQNSDYRHEVEDCHRVLSGLVDPICVNRQAFTEQAAKVEELGGRDGIESLENFDQSPVPDFSEL</sequence>
<dbReference type="CDD" id="cd16037">
    <property type="entry name" value="sulfatase_like"/>
    <property type="match status" value="1"/>
</dbReference>
<gene>
    <name evidence="2" type="ORF">METZ01_LOCUS97930</name>
</gene>
<protein>
    <recommendedName>
        <fullName evidence="1">Sulfatase N-terminal domain-containing protein</fullName>
    </recommendedName>
</protein>
<proteinExistence type="predicted"/>
<feature type="domain" description="Sulfatase N-terminal" evidence="1">
    <location>
        <begin position="4"/>
        <end position="343"/>
    </location>
</feature>
<dbReference type="PANTHER" id="PTHR46615">
    <property type="entry name" value="ARYLSULFATASE K"/>
    <property type="match status" value="1"/>
</dbReference>
<name>A0A381VXR2_9ZZZZ</name>
<dbReference type="Pfam" id="PF00884">
    <property type="entry name" value="Sulfatase"/>
    <property type="match status" value="1"/>
</dbReference>
<dbReference type="GO" id="GO:0015024">
    <property type="term" value="F:glucuronate-2-sulfatase activity"/>
    <property type="evidence" value="ECO:0007669"/>
    <property type="project" value="TreeGrafter"/>
</dbReference>
<dbReference type="InterPro" id="IPR051849">
    <property type="entry name" value="GAG-degrading_sulfatase"/>
</dbReference>
<dbReference type="GO" id="GO:0004065">
    <property type="term" value="F:arylsulfatase activity"/>
    <property type="evidence" value="ECO:0007669"/>
    <property type="project" value="TreeGrafter"/>
</dbReference>
<dbReference type="EMBL" id="UINC01010104">
    <property type="protein sequence ID" value="SVA45076.1"/>
    <property type="molecule type" value="Genomic_DNA"/>
</dbReference>
<accession>A0A381VXR2</accession>
<organism evidence="2">
    <name type="scientific">marine metagenome</name>
    <dbReference type="NCBI Taxonomy" id="408172"/>
    <lineage>
        <taxon>unclassified sequences</taxon>
        <taxon>metagenomes</taxon>
        <taxon>ecological metagenomes</taxon>
    </lineage>
</organism>
<dbReference type="InterPro" id="IPR017850">
    <property type="entry name" value="Alkaline_phosphatase_core_sf"/>
</dbReference>
<dbReference type="InterPro" id="IPR000917">
    <property type="entry name" value="Sulfatase_N"/>
</dbReference>
<dbReference type="SUPFAM" id="SSF53649">
    <property type="entry name" value="Alkaline phosphatase-like"/>
    <property type="match status" value="1"/>
</dbReference>
<evidence type="ECO:0000313" key="2">
    <source>
        <dbReference type="EMBL" id="SVA45076.1"/>
    </source>
</evidence>
<dbReference type="PANTHER" id="PTHR46615:SF1">
    <property type="entry name" value="ARYLSULFATASE K"/>
    <property type="match status" value="1"/>
</dbReference>
<reference evidence="2" key="1">
    <citation type="submission" date="2018-05" db="EMBL/GenBank/DDBJ databases">
        <authorList>
            <person name="Lanie J.A."/>
            <person name="Ng W.-L."/>
            <person name="Kazmierczak K.M."/>
            <person name="Andrzejewski T.M."/>
            <person name="Davidsen T.M."/>
            <person name="Wayne K.J."/>
            <person name="Tettelin H."/>
            <person name="Glass J.I."/>
            <person name="Rusch D."/>
            <person name="Podicherti R."/>
            <person name="Tsui H.-C.T."/>
            <person name="Winkler M.E."/>
        </authorList>
    </citation>
    <scope>NUCLEOTIDE SEQUENCE</scope>
</reference>